<reference evidence="2 3" key="1">
    <citation type="submission" date="2020-08" db="EMBL/GenBank/DDBJ databases">
        <title>Sequencing the genomes of 1000 actinobacteria strains.</title>
        <authorList>
            <person name="Klenk H.-P."/>
        </authorList>
    </citation>
    <scope>NUCLEOTIDE SEQUENCE [LARGE SCALE GENOMIC DNA]</scope>
    <source>
        <strain evidence="2 3">DSM 45823</strain>
    </source>
</reference>
<dbReference type="Proteomes" id="UP000539313">
    <property type="component" value="Unassembled WGS sequence"/>
</dbReference>
<feature type="transmembrane region" description="Helical" evidence="1">
    <location>
        <begin position="48"/>
        <end position="68"/>
    </location>
</feature>
<evidence type="ECO:0000313" key="3">
    <source>
        <dbReference type="Proteomes" id="UP000539313"/>
    </source>
</evidence>
<organism evidence="2 3">
    <name type="scientific">Thermomonospora cellulosilytica</name>
    <dbReference type="NCBI Taxonomy" id="1411118"/>
    <lineage>
        <taxon>Bacteria</taxon>
        <taxon>Bacillati</taxon>
        <taxon>Actinomycetota</taxon>
        <taxon>Actinomycetes</taxon>
        <taxon>Streptosporangiales</taxon>
        <taxon>Thermomonosporaceae</taxon>
        <taxon>Thermomonospora</taxon>
    </lineage>
</organism>
<keyword evidence="1" id="KW-0812">Transmembrane</keyword>
<feature type="transmembrane region" description="Helical" evidence="1">
    <location>
        <begin position="20"/>
        <end position="42"/>
    </location>
</feature>
<sequence length="140" mass="14683">MDTGKHVPGPGARVRDRINWPLVCLLTGIALIRPLFSIAGWSDALGRPATPLILTAAISLAWILIPALTRAREPVLTLVCAGVAYAAASIVLSGILSPILTGELQGPLAHPVAILPMTLMNALWGTACGLCAQALQHLRR</sequence>
<name>A0A7W3MW15_9ACTN</name>
<protein>
    <submittedName>
        <fullName evidence="2">Uncharacterized protein</fullName>
    </submittedName>
</protein>
<dbReference type="EMBL" id="JACJII010000001">
    <property type="protein sequence ID" value="MBA9002936.1"/>
    <property type="molecule type" value="Genomic_DNA"/>
</dbReference>
<feature type="transmembrane region" description="Helical" evidence="1">
    <location>
        <begin position="112"/>
        <end position="135"/>
    </location>
</feature>
<dbReference type="RefSeq" id="WP_182704840.1">
    <property type="nucleotide sequence ID" value="NZ_JACJII010000001.1"/>
</dbReference>
<evidence type="ECO:0000256" key="1">
    <source>
        <dbReference type="SAM" id="Phobius"/>
    </source>
</evidence>
<keyword evidence="1" id="KW-1133">Transmembrane helix</keyword>
<proteinExistence type="predicted"/>
<dbReference type="AlphaFoldDB" id="A0A7W3MW15"/>
<comment type="caution">
    <text evidence="2">The sequence shown here is derived from an EMBL/GenBank/DDBJ whole genome shotgun (WGS) entry which is preliminary data.</text>
</comment>
<gene>
    <name evidence="2" type="ORF">HNR21_001818</name>
</gene>
<accession>A0A7W3MW15</accession>
<keyword evidence="3" id="KW-1185">Reference proteome</keyword>
<feature type="transmembrane region" description="Helical" evidence="1">
    <location>
        <begin position="75"/>
        <end position="100"/>
    </location>
</feature>
<keyword evidence="1" id="KW-0472">Membrane</keyword>
<evidence type="ECO:0000313" key="2">
    <source>
        <dbReference type="EMBL" id="MBA9002936.1"/>
    </source>
</evidence>